<evidence type="ECO:0000259" key="1">
    <source>
        <dbReference type="Pfam" id="PF01261"/>
    </source>
</evidence>
<reference evidence="2" key="1">
    <citation type="submission" date="2019-11" db="EMBL/GenBank/DDBJ databases">
        <authorList>
            <person name="Feng L."/>
        </authorList>
    </citation>
    <scope>NUCLEOTIDE SEQUENCE</scope>
    <source>
        <strain evidence="2">AvaginalisLFYP127</strain>
    </source>
</reference>
<dbReference type="PANTHER" id="PTHR12110:SF21">
    <property type="entry name" value="XYLOSE ISOMERASE-LIKE TIM BARREL DOMAIN-CONTAINING PROTEIN"/>
    <property type="match status" value="1"/>
</dbReference>
<dbReference type="RefSeq" id="WP_156328738.1">
    <property type="nucleotide sequence ID" value="NZ_CACRSW010000009.1"/>
</dbReference>
<name>A0A6N2S7F7_9FIRM</name>
<dbReference type="Pfam" id="PF01261">
    <property type="entry name" value="AP_endonuc_2"/>
    <property type="match status" value="1"/>
</dbReference>
<accession>A0A6N2S7F7</accession>
<evidence type="ECO:0000313" key="2">
    <source>
        <dbReference type="EMBL" id="VYS88658.1"/>
    </source>
</evidence>
<dbReference type="Gene3D" id="3.20.20.150">
    <property type="entry name" value="Divalent-metal-dependent TIM barrel enzymes"/>
    <property type="match status" value="1"/>
</dbReference>
<organism evidence="2">
    <name type="scientific">Anaerococcus vaginalis</name>
    <dbReference type="NCBI Taxonomy" id="33037"/>
    <lineage>
        <taxon>Bacteria</taxon>
        <taxon>Bacillati</taxon>
        <taxon>Bacillota</taxon>
        <taxon>Tissierellia</taxon>
        <taxon>Tissierellales</taxon>
        <taxon>Peptoniphilaceae</taxon>
        <taxon>Anaerococcus</taxon>
    </lineage>
</organism>
<dbReference type="InterPro" id="IPR036237">
    <property type="entry name" value="Xyl_isomerase-like_sf"/>
</dbReference>
<dbReference type="InterPro" id="IPR013022">
    <property type="entry name" value="Xyl_isomerase-like_TIM-brl"/>
</dbReference>
<dbReference type="AlphaFoldDB" id="A0A6N2S7F7"/>
<protein>
    <submittedName>
        <fullName evidence="2">D-tagatose 3-epimerase</fullName>
        <ecNumber evidence="2">5.3.1.-</ecNumber>
    </submittedName>
</protein>
<proteinExistence type="predicted"/>
<dbReference type="GO" id="GO:0016853">
    <property type="term" value="F:isomerase activity"/>
    <property type="evidence" value="ECO:0007669"/>
    <property type="project" value="UniProtKB-KW"/>
</dbReference>
<dbReference type="InterPro" id="IPR050312">
    <property type="entry name" value="IolE/XylAMocC-like"/>
</dbReference>
<dbReference type="EC" id="5.3.1.-" evidence="2"/>
<dbReference type="PANTHER" id="PTHR12110">
    <property type="entry name" value="HYDROXYPYRUVATE ISOMERASE"/>
    <property type="match status" value="1"/>
</dbReference>
<dbReference type="SUPFAM" id="SSF51658">
    <property type="entry name" value="Xylose isomerase-like"/>
    <property type="match status" value="1"/>
</dbReference>
<keyword evidence="2" id="KW-0413">Isomerase</keyword>
<sequence>MTRLKFSAMTVSYIQYSLDYLIKSFDRLKIDNIELWAVLPHYDIYLDKNTDLYNNQLEKIKNKLKENNMKIVMFTPETLAYPYSYSHPNEKIRNRTVEYMEKACDDALDLGCNQVFINSGCGLRDIPIEDSWKNCVDSLKKICKYAKNLGINIVLEQLQPYESNLVINLQDCIRMKKDVGYDNLKICLDLVAMEVANEKIEDYFNTFGDDIAHIHLADSNHEILGDGNFPIDKYLEYLESINFDKYISLEINDSIYWNDPEKSLRESIRWLKDNNYMQ</sequence>
<gene>
    <name evidence="2" type="ORF">AVLFYP127_01734</name>
</gene>
<dbReference type="EMBL" id="CACRSW010000009">
    <property type="protein sequence ID" value="VYS88658.1"/>
    <property type="molecule type" value="Genomic_DNA"/>
</dbReference>
<feature type="domain" description="Xylose isomerase-like TIM barrel" evidence="1">
    <location>
        <begin position="43"/>
        <end position="273"/>
    </location>
</feature>